<gene>
    <name evidence="2" type="ORF">HHUB_4052</name>
</gene>
<sequence length="50" mass="5132">MSLSGTDTTASSSTRVAKALDGSVGRRNAHSRSLAARSGCDVAATTMYVR</sequence>
<evidence type="ECO:0000313" key="2">
    <source>
        <dbReference type="EMBL" id="CQH63351.1"/>
    </source>
</evidence>
<evidence type="ECO:0000313" key="3">
    <source>
        <dbReference type="Proteomes" id="UP000066737"/>
    </source>
</evidence>
<feature type="region of interest" description="Disordered" evidence="1">
    <location>
        <begin position="1"/>
        <end position="37"/>
    </location>
</feature>
<organism evidence="2 3">
    <name type="scientific">Halobacterium hubeiense</name>
    <dbReference type="NCBI Taxonomy" id="1407499"/>
    <lineage>
        <taxon>Archaea</taxon>
        <taxon>Methanobacteriati</taxon>
        <taxon>Methanobacteriota</taxon>
        <taxon>Stenosarchaea group</taxon>
        <taxon>Halobacteria</taxon>
        <taxon>Halobacteriales</taxon>
        <taxon>Halobacteriaceae</taxon>
        <taxon>Halobacterium</taxon>
    </lineage>
</organism>
<dbReference type="EMBL" id="LN831303">
    <property type="protein sequence ID" value="CQH63351.1"/>
    <property type="molecule type" value="Genomic_DNA"/>
</dbReference>
<reference evidence="3" key="1">
    <citation type="journal article" date="2016" name="Environ. Microbiol.">
        <title>The complete genome of a viable archaeum isolated from 123-million-year-old rock salt.</title>
        <authorList>
            <person name="Jaakkola S.T."/>
            <person name="Pfeiffer F."/>
            <person name="Ravantti J.J."/>
            <person name="Guo Q."/>
            <person name="Liu Y."/>
            <person name="Chen X."/>
            <person name="Ma H."/>
            <person name="Yang C."/>
            <person name="Oksanen H.M."/>
            <person name="Bamford D.H."/>
        </authorList>
    </citation>
    <scope>NUCLEOTIDE SEQUENCE</scope>
    <source>
        <strain evidence="3">JI20-1</strain>
        <plasmid evidence="3">Plasmid pSTJ001</plasmid>
    </source>
</reference>
<geneLocation type="plasmid" evidence="3">
    <name>pSTJ001</name>
</geneLocation>
<feature type="compositionally biased region" description="Polar residues" evidence="1">
    <location>
        <begin position="1"/>
        <end position="15"/>
    </location>
</feature>
<protein>
    <submittedName>
        <fullName evidence="2">Uncharacterized protein</fullName>
    </submittedName>
</protein>
<keyword evidence="3" id="KW-1185">Reference proteome</keyword>
<dbReference type="AlphaFoldDB" id="A0A0U5AJB8"/>
<name>A0A0U5AJB8_9EURY</name>
<evidence type="ECO:0000256" key="1">
    <source>
        <dbReference type="SAM" id="MobiDB-lite"/>
    </source>
</evidence>
<proteinExistence type="predicted"/>
<dbReference type="KEGG" id="hhb:Hhub_4052"/>
<dbReference type="Proteomes" id="UP000066737">
    <property type="component" value="Plasmid pSTJ001"/>
</dbReference>
<accession>A0A0U5AJB8</accession>